<accession>A0A6J6Z3C2</accession>
<dbReference type="PANTHER" id="PTHR14136:SF17">
    <property type="entry name" value="BTB_POZ DOMAIN-CONTAINING PROTEIN KCTD9"/>
    <property type="match status" value="1"/>
</dbReference>
<organism evidence="2">
    <name type="scientific">freshwater metagenome</name>
    <dbReference type="NCBI Taxonomy" id="449393"/>
    <lineage>
        <taxon>unclassified sequences</taxon>
        <taxon>metagenomes</taxon>
        <taxon>ecological metagenomes</taxon>
    </lineage>
</organism>
<name>A0A6J6Z3C2_9ZZZZ</name>
<dbReference type="Pfam" id="PF13599">
    <property type="entry name" value="Pentapeptide_4"/>
    <property type="match status" value="1"/>
</dbReference>
<dbReference type="InterPro" id="IPR001646">
    <property type="entry name" value="5peptide_repeat"/>
</dbReference>
<dbReference type="PANTHER" id="PTHR14136">
    <property type="entry name" value="BTB_POZ DOMAIN-CONTAINING PROTEIN KCTD9"/>
    <property type="match status" value="1"/>
</dbReference>
<evidence type="ECO:0000313" key="1">
    <source>
        <dbReference type="EMBL" id="CAB4696773.1"/>
    </source>
</evidence>
<proteinExistence type="predicted"/>
<dbReference type="AlphaFoldDB" id="A0A6J6Z3C2"/>
<gene>
    <name evidence="1" type="ORF">UFOPK2366_01044</name>
    <name evidence="2" type="ORF">UFOPK2992_01765</name>
</gene>
<sequence>MCLIDYRRVMARSDRPAAPRVRDALERIELDALLHGEVGEGVVLTGQLHHEFDDVLQMSNGRIERASLVAAPLASSRFVDTVIHGCDMSGADLDGVALTRVEFRECKLSGARLSQARMRDVRFIDCRMDGVNMRHAQGEFIRFEQCRLVGAEFNSAAFKGVAWWDCDLADADVSKISVERGQLHGSTLDGLRGAMSLMPIAIDAEQEPAFASLLLAALGVEVASRLDP</sequence>
<dbReference type="Gene3D" id="2.160.20.80">
    <property type="entry name" value="E3 ubiquitin-protein ligase SopA"/>
    <property type="match status" value="1"/>
</dbReference>
<dbReference type="InterPro" id="IPR051082">
    <property type="entry name" value="Pentapeptide-BTB/POZ_domain"/>
</dbReference>
<protein>
    <submittedName>
        <fullName evidence="2">Unannotated protein</fullName>
    </submittedName>
</protein>
<dbReference type="EMBL" id="CAFAAI010000361">
    <property type="protein sequence ID" value="CAB4814016.1"/>
    <property type="molecule type" value="Genomic_DNA"/>
</dbReference>
<evidence type="ECO:0000313" key="2">
    <source>
        <dbReference type="EMBL" id="CAB4814016.1"/>
    </source>
</evidence>
<dbReference type="EMBL" id="CAEZXM010000183">
    <property type="protein sequence ID" value="CAB4696773.1"/>
    <property type="molecule type" value="Genomic_DNA"/>
</dbReference>
<reference evidence="2" key="1">
    <citation type="submission" date="2020-05" db="EMBL/GenBank/DDBJ databases">
        <authorList>
            <person name="Chiriac C."/>
            <person name="Salcher M."/>
            <person name="Ghai R."/>
            <person name="Kavagutti S V."/>
        </authorList>
    </citation>
    <scope>NUCLEOTIDE SEQUENCE</scope>
</reference>
<dbReference type="SUPFAM" id="SSF141571">
    <property type="entry name" value="Pentapeptide repeat-like"/>
    <property type="match status" value="1"/>
</dbReference>